<proteinExistence type="predicted"/>
<reference evidence="1" key="1">
    <citation type="journal article" date="2014" name="Int. J. Syst. Evol. Microbiol.">
        <title>Complete genome sequence of Corynebacterium casei LMG S-19264T (=DSM 44701T), isolated from a smear-ripened cheese.</title>
        <authorList>
            <consortium name="US DOE Joint Genome Institute (JGI-PGF)"/>
            <person name="Walter F."/>
            <person name="Albersmeier A."/>
            <person name="Kalinowski J."/>
            <person name="Ruckert C."/>
        </authorList>
    </citation>
    <scope>NUCLEOTIDE SEQUENCE</scope>
    <source>
        <strain evidence="1">CGMCC 1.15178</strain>
    </source>
</reference>
<organism evidence="1 2">
    <name type="scientific">Paenibacillus nasutitermitis</name>
    <dbReference type="NCBI Taxonomy" id="1652958"/>
    <lineage>
        <taxon>Bacteria</taxon>
        <taxon>Bacillati</taxon>
        <taxon>Bacillota</taxon>
        <taxon>Bacilli</taxon>
        <taxon>Bacillales</taxon>
        <taxon>Paenibacillaceae</taxon>
        <taxon>Paenibacillus</taxon>
    </lineage>
</organism>
<dbReference type="AlphaFoldDB" id="A0A917E443"/>
<dbReference type="EMBL" id="BMHP01000022">
    <property type="protein sequence ID" value="GGE02895.1"/>
    <property type="molecule type" value="Genomic_DNA"/>
</dbReference>
<dbReference type="Proteomes" id="UP000612456">
    <property type="component" value="Unassembled WGS sequence"/>
</dbReference>
<accession>A0A917E443</accession>
<evidence type="ECO:0000313" key="2">
    <source>
        <dbReference type="Proteomes" id="UP000612456"/>
    </source>
</evidence>
<sequence length="243" mass="28139">MKSKGTEHAEASDFIIPLNVSEVLKRPETEVIKYFQNRREDFDILGSYLLENERVFQTRPVILQQDYAIEKIQDPDIQQFAQTLFQEGIVKRISSLNDDPSKSIDFLFDAEDNLYRQGITYLSLPEMAKGDPSKFSYVNDYKNLGGGWYYYVFHYDKLKNEDEFRSLAWTKISEKERSTLTTPKEKAIVTLESGKNVGNWIDDRKLDVVISVQFDTEINGLLGPITMFFDPMTKDLIGGNPRF</sequence>
<comment type="caution">
    <text evidence="1">The sequence shown here is derived from an EMBL/GenBank/DDBJ whole genome shotgun (WGS) entry which is preliminary data.</text>
</comment>
<keyword evidence="2" id="KW-1185">Reference proteome</keyword>
<evidence type="ECO:0000313" key="1">
    <source>
        <dbReference type="EMBL" id="GGE02895.1"/>
    </source>
</evidence>
<reference evidence="1" key="2">
    <citation type="submission" date="2020-09" db="EMBL/GenBank/DDBJ databases">
        <authorList>
            <person name="Sun Q."/>
            <person name="Zhou Y."/>
        </authorList>
    </citation>
    <scope>NUCLEOTIDE SEQUENCE</scope>
    <source>
        <strain evidence="1">CGMCC 1.15178</strain>
    </source>
</reference>
<name>A0A917E443_9BACL</name>
<protein>
    <submittedName>
        <fullName evidence="1">Uncharacterized protein</fullName>
    </submittedName>
</protein>
<gene>
    <name evidence="1" type="ORF">GCM10010911_72460</name>
</gene>